<accession>A0A1I2L522</accession>
<proteinExistence type="predicted"/>
<dbReference type="STRING" id="655355.SAMN05216283_11480"/>
<dbReference type="Proteomes" id="UP000198964">
    <property type="component" value="Unassembled WGS sequence"/>
</dbReference>
<dbReference type="EMBL" id="FONW01000014">
    <property type="protein sequence ID" value="SFF73599.1"/>
    <property type="molecule type" value="Genomic_DNA"/>
</dbReference>
<organism evidence="2 3">
    <name type="scientific">Sunxiuqinia elliptica</name>
    <dbReference type="NCBI Taxonomy" id="655355"/>
    <lineage>
        <taxon>Bacteria</taxon>
        <taxon>Pseudomonadati</taxon>
        <taxon>Bacteroidota</taxon>
        <taxon>Bacteroidia</taxon>
        <taxon>Marinilabiliales</taxon>
        <taxon>Prolixibacteraceae</taxon>
        <taxon>Sunxiuqinia</taxon>
    </lineage>
</organism>
<feature type="domain" description="Phage tail collar" evidence="1">
    <location>
        <begin position="8"/>
        <end position="62"/>
    </location>
</feature>
<protein>
    <submittedName>
        <fullName evidence="2">Microcystin-dependent protein</fullName>
    </submittedName>
</protein>
<evidence type="ECO:0000259" key="1">
    <source>
        <dbReference type="Pfam" id="PF07484"/>
    </source>
</evidence>
<name>A0A1I2L522_9BACT</name>
<dbReference type="RefSeq" id="WP_093921425.1">
    <property type="nucleotide sequence ID" value="NZ_FONW01000014.1"/>
</dbReference>
<sequence length="194" mass="20697">MDAFLSFIGLWPLSWAPNYWSLCWGQTLSINDNTALFTLIGTTYGGDGRVSFMLPDFRGRVPLGYGSGIGLSPNQMGLMAGVEKVKLVSSQIPTHTHTATLSSVGVKFRASALPGTESVPGTNNAKTLAATAGRYPDTIYNSEEPTVELRGVASSGGDIDIQAAGGDHYHTNIQPSLVVNYIICMNGIYPPRQN</sequence>
<dbReference type="InterPro" id="IPR037053">
    <property type="entry name" value="Phage_tail_collar_dom_sf"/>
</dbReference>
<dbReference type="SUPFAM" id="SSF88874">
    <property type="entry name" value="Receptor-binding domain of short tail fibre protein gp12"/>
    <property type="match status" value="1"/>
</dbReference>
<reference evidence="2 3" key="1">
    <citation type="submission" date="2016-10" db="EMBL/GenBank/DDBJ databases">
        <authorList>
            <person name="de Groot N.N."/>
        </authorList>
    </citation>
    <scope>NUCLEOTIDE SEQUENCE [LARGE SCALE GENOMIC DNA]</scope>
    <source>
        <strain evidence="2 3">CGMCC 1.9156</strain>
    </source>
</reference>
<keyword evidence="3" id="KW-1185">Reference proteome</keyword>
<dbReference type="InterPro" id="IPR011083">
    <property type="entry name" value="Phage_tail_collar_dom"/>
</dbReference>
<dbReference type="AlphaFoldDB" id="A0A1I2L522"/>
<evidence type="ECO:0000313" key="3">
    <source>
        <dbReference type="Proteomes" id="UP000198964"/>
    </source>
</evidence>
<evidence type="ECO:0000313" key="2">
    <source>
        <dbReference type="EMBL" id="SFF73599.1"/>
    </source>
</evidence>
<dbReference type="Pfam" id="PF07484">
    <property type="entry name" value="Collar"/>
    <property type="match status" value="1"/>
</dbReference>
<dbReference type="Gene3D" id="3.90.1340.10">
    <property type="entry name" value="Phage tail collar domain"/>
    <property type="match status" value="1"/>
</dbReference>
<gene>
    <name evidence="2" type="ORF">SAMN05216283_11480</name>
</gene>